<feature type="region of interest" description="Disordered" evidence="1">
    <location>
        <begin position="125"/>
        <end position="272"/>
    </location>
</feature>
<name>A0A9J6GZ60_HAELO</name>
<protein>
    <submittedName>
        <fullName evidence="2">Uncharacterized protein</fullName>
    </submittedName>
</protein>
<organism evidence="2 3">
    <name type="scientific">Haemaphysalis longicornis</name>
    <name type="common">Bush tick</name>
    <dbReference type="NCBI Taxonomy" id="44386"/>
    <lineage>
        <taxon>Eukaryota</taxon>
        <taxon>Metazoa</taxon>
        <taxon>Ecdysozoa</taxon>
        <taxon>Arthropoda</taxon>
        <taxon>Chelicerata</taxon>
        <taxon>Arachnida</taxon>
        <taxon>Acari</taxon>
        <taxon>Parasitiformes</taxon>
        <taxon>Ixodida</taxon>
        <taxon>Ixodoidea</taxon>
        <taxon>Ixodidae</taxon>
        <taxon>Haemaphysalinae</taxon>
        <taxon>Haemaphysalis</taxon>
    </lineage>
</organism>
<gene>
    <name evidence="2" type="ORF">HPB48_025501</name>
</gene>
<dbReference type="VEuPathDB" id="VectorBase:HLOH_065510"/>
<sequence length="322" mass="34512">MVSENSGAGKNTSGVKNSAATAPCSLRPVERGHSVSGTQPRKEQTRIPGSTRNNAEWRPAGARGPRSRGKVSVRRELVLLRGRGGPSCGERGAARTAAAAAGTSDRQGSLVCTCSLKTAASRSAVALTAPHSQPELTQPRHRHTGNPNTGLRNRAEDAQQIRRSQSRTQHQQHRQSEPKPCSQCGRADTTTKEWAHHNPQWAGRELVTATDTKRGTAPHHNRHRSFAAERLPEGGLARRRRVGAEHAGTKEREEDDSTSVAPSAGARAYPSGRHRCNPVTPAAEFLITAVCRVYCYEPGRAAALRGVAPRPGGPAAFMETPL</sequence>
<dbReference type="EMBL" id="JABSTR010001244">
    <property type="protein sequence ID" value="KAH9383735.1"/>
    <property type="molecule type" value="Genomic_DNA"/>
</dbReference>
<keyword evidence="3" id="KW-1185">Reference proteome</keyword>
<evidence type="ECO:0000313" key="2">
    <source>
        <dbReference type="EMBL" id="KAH9383735.1"/>
    </source>
</evidence>
<feature type="region of interest" description="Disordered" evidence="1">
    <location>
        <begin position="1"/>
        <end position="73"/>
    </location>
</feature>
<feature type="compositionally biased region" description="Basic residues" evidence="1">
    <location>
        <begin position="216"/>
        <end position="225"/>
    </location>
</feature>
<evidence type="ECO:0000313" key="3">
    <source>
        <dbReference type="Proteomes" id="UP000821853"/>
    </source>
</evidence>
<feature type="compositionally biased region" description="Polar residues" evidence="1">
    <location>
        <begin position="1"/>
        <end position="20"/>
    </location>
</feature>
<comment type="caution">
    <text evidence="2">The sequence shown here is derived from an EMBL/GenBank/DDBJ whole genome shotgun (WGS) entry which is preliminary data.</text>
</comment>
<evidence type="ECO:0000256" key="1">
    <source>
        <dbReference type="SAM" id="MobiDB-lite"/>
    </source>
</evidence>
<proteinExistence type="predicted"/>
<dbReference type="Proteomes" id="UP000821853">
    <property type="component" value="Unassembled WGS sequence"/>
</dbReference>
<feature type="compositionally biased region" description="Basic and acidic residues" evidence="1">
    <location>
        <begin position="242"/>
        <end position="252"/>
    </location>
</feature>
<dbReference type="AlphaFoldDB" id="A0A9J6GZ60"/>
<reference evidence="2 3" key="1">
    <citation type="journal article" date="2020" name="Cell">
        <title>Large-Scale Comparative Analyses of Tick Genomes Elucidate Their Genetic Diversity and Vector Capacities.</title>
        <authorList>
            <consortium name="Tick Genome and Microbiome Consortium (TIGMIC)"/>
            <person name="Jia N."/>
            <person name="Wang J."/>
            <person name="Shi W."/>
            <person name="Du L."/>
            <person name="Sun Y."/>
            <person name="Zhan W."/>
            <person name="Jiang J.F."/>
            <person name="Wang Q."/>
            <person name="Zhang B."/>
            <person name="Ji P."/>
            <person name="Bell-Sakyi L."/>
            <person name="Cui X.M."/>
            <person name="Yuan T.T."/>
            <person name="Jiang B.G."/>
            <person name="Yang W.F."/>
            <person name="Lam T.T."/>
            <person name="Chang Q.C."/>
            <person name="Ding S.J."/>
            <person name="Wang X.J."/>
            <person name="Zhu J.G."/>
            <person name="Ruan X.D."/>
            <person name="Zhao L."/>
            <person name="Wei J.T."/>
            <person name="Ye R.Z."/>
            <person name="Que T.C."/>
            <person name="Du C.H."/>
            <person name="Zhou Y.H."/>
            <person name="Cheng J.X."/>
            <person name="Dai P.F."/>
            <person name="Guo W.B."/>
            <person name="Han X.H."/>
            <person name="Huang E.J."/>
            <person name="Li L.F."/>
            <person name="Wei W."/>
            <person name="Gao Y.C."/>
            <person name="Liu J.Z."/>
            <person name="Shao H.Z."/>
            <person name="Wang X."/>
            <person name="Wang C.C."/>
            <person name="Yang T.C."/>
            <person name="Huo Q.B."/>
            <person name="Li W."/>
            <person name="Chen H.Y."/>
            <person name="Chen S.E."/>
            <person name="Zhou L.G."/>
            <person name="Ni X.B."/>
            <person name="Tian J.H."/>
            <person name="Sheng Y."/>
            <person name="Liu T."/>
            <person name="Pan Y.S."/>
            <person name="Xia L.Y."/>
            <person name="Li J."/>
            <person name="Zhao F."/>
            <person name="Cao W.C."/>
        </authorList>
    </citation>
    <scope>NUCLEOTIDE SEQUENCE [LARGE SCALE GENOMIC DNA]</scope>
    <source>
        <strain evidence="2">HaeL-2018</strain>
    </source>
</reference>
<accession>A0A9J6GZ60</accession>